<dbReference type="Pfam" id="PF12802">
    <property type="entry name" value="MarR_2"/>
    <property type="match status" value="1"/>
</dbReference>
<dbReference type="InterPro" id="IPR000835">
    <property type="entry name" value="HTH_MarR-typ"/>
</dbReference>
<evidence type="ECO:0000313" key="3">
    <source>
        <dbReference type="Proteomes" id="UP001197214"/>
    </source>
</evidence>
<evidence type="ECO:0000313" key="2">
    <source>
        <dbReference type="EMBL" id="MBW4332347.1"/>
    </source>
</evidence>
<evidence type="ECO:0000259" key="1">
    <source>
        <dbReference type="Pfam" id="PF12802"/>
    </source>
</evidence>
<accession>A0ABS6XQ57</accession>
<reference evidence="2 3" key="1">
    <citation type="submission" date="2021-07" db="EMBL/GenBank/DDBJ databases">
        <title>Stakelama flava sp. nov., a novel endophytic bacterium isolated from branch of Kandelia candel.</title>
        <authorList>
            <person name="Tuo L."/>
        </authorList>
    </citation>
    <scope>NUCLEOTIDE SEQUENCE [LARGE SCALE GENOMIC DNA]</scope>
    <source>
        <strain evidence="2 3">CBK3Z-3</strain>
    </source>
</reference>
<organism evidence="2 3">
    <name type="scientific">Stakelama flava</name>
    <dbReference type="NCBI Taxonomy" id="2860338"/>
    <lineage>
        <taxon>Bacteria</taxon>
        <taxon>Pseudomonadati</taxon>
        <taxon>Pseudomonadota</taxon>
        <taxon>Alphaproteobacteria</taxon>
        <taxon>Sphingomonadales</taxon>
        <taxon>Sphingomonadaceae</taxon>
        <taxon>Stakelama</taxon>
    </lineage>
</organism>
<sequence>MGTQLRNLIELLDGAVDRRYDEAGLSAYRPRYTPVMRALLDAEPLSIKAIAAAAGLTHSAASQTVAQMQKVELVTIAPGADARERIVSLTDRARSIVPELHRLWDATNAAATTLDSELAYPLSLLLEEAIAALERRAFDLRLVDHEDSQ</sequence>
<dbReference type="EMBL" id="JAHWZX010000025">
    <property type="protein sequence ID" value="MBW4332347.1"/>
    <property type="molecule type" value="Genomic_DNA"/>
</dbReference>
<dbReference type="Proteomes" id="UP001197214">
    <property type="component" value="Unassembled WGS sequence"/>
</dbReference>
<proteinExistence type="predicted"/>
<protein>
    <submittedName>
        <fullName evidence="2">MarR family transcriptional regulator</fullName>
    </submittedName>
</protein>
<dbReference type="RefSeq" id="WP_219239448.1">
    <property type="nucleotide sequence ID" value="NZ_JAHWZX010000025.1"/>
</dbReference>
<name>A0ABS6XQ57_9SPHN</name>
<comment type="caution">
    <text evidence="2">The sequence shown here is derived from an EMBL/GenBank/DDBJ whole genome shotgun (WGS) entry which is preliminary data.</text>
</comment>
<gene>
    <name evidence="2" type="ORF">KY084_15955</name>
</gene>
<feature type="domain" description="HTH marR-type" evidence="1">
    <location>
        <begin position="32"/>
        <end position="83"/>
    </location>
</feature>
<keyword evidence="3" id="KW-1185">Reference proteome</keyword>